<reference evidence="2" key="1">
    <citation type="submission" date="2018-05" db="EMBL/GenBank/DDBJ databases">
        <authorList>
            <person name="Lanie J.A."/>
            <person name="Ng W.-L."/>
            <person name="Kazmierczak K.M."/>
            <person name="Andrzejewski T.M."/>
            <person name="Davidsen T.M."/>
            <person name="Wayne K.J."/>
            <person name="Tettelin H."/>
            <person name="Glass J.I."/>
            <person name="Rusch D."/>
            <person name="Podicherti R."/>
            <person name="Tsui H.-C.T."/>
            <person name="Winkler M.E."/>
        </authorList>
    </citation>
    <scope>NUCLEOTIDE SEQUENCE</scope>
</reference>
<dbReference type="PANTHER" id="PTHR43777">
    <property type="entry name" value="MOLYBDENUM COFACTOR CYTIDYLYLTRANSFERASE"/>
    <property type="match status" value="1"/>
</dbReference>
<accession>A0A381UBX5</accession>
<organism evidence="2">
    <name type="scientific">marine metagenome</name>
    <dbReference type="NCBI Taxonomy" id="408172"/>
    <lineage>
        <taxon>unclassified sequences</taxon>
        <taxon>metagenomes</taxon>
        <taxon>ecological metagenomes</taxon>
    </lineage>
</organism>
<protein>
    <recommendedName>
        <fullName evidence="1">MobA-like NTP transferase domain-containing protein</fullName>
    </recommendedName>
</protein>
<proteinExistence type="predicted"/>
<dbReference type="GO" id="GO:0016779">
    <property type="term" value="F:nucleotidyltransferase activity"/>
    <property type="evidence" value="ECO:0007669"/>
    <property type="project" value="UniProtKB-ARBA"/>
</dbReference>
<dbReference type="CDD" id="cd04182">
    <property type="entry name" value="GT_2_like_f"/>
    <property type="match status" value="1"/>
</dbReference>
<dbReference type="InterPro" id="IPR029044">
    <property type="entry name" value="Nucleotide-diphossugar_trans"/>
</dbReference>
<feature type="non-terminal residue" evidence="2">
    <location>
        <position position="1"/>
    </location>
</feature>
<dbReference type="InterPro" id="IPR025877">
    <property type="entry name" value="MobA-like_NTP_Trfase"/>
</dbReference>
<feature type="domain" description="MobA-like NTP transferase" evidence="1">
    <location>
        <begin position="5"/>
        <end position="159"/>
    </location>
</feature>
<sequence length="201" mass="20681">VTIAAVVLAAGGGTRWDGEGHKLLADLDGRPLAAHAIDAAEAAGLDELVVVTGAADLSGVLPAAATIVHNPDWDAGQAASLQLAVSHCRAIGHEAMVVGLADMPGVPAAAWRAVAGMPGDLVCATFGGSQRPPVKVAARLWDELPVTGDEGARPLLRWRASETVEVACDGEPTDIDTVDDLRAWNCSPADHRSIGEHQVED</sequence>
<dbReference type="SUPFAM" id="SSF53448">
    <property type="entry name" value="Nucleotide-diphospho-sugar transferases"/>
    <property type="match status" value="1"/>
</dbReference>
<dbReference type="EMBL" id="UINC01005874">
    <property type="protein sequence ID" value="SVA24103.1"/>
    <property type="molecule type" value="Genomic_DNA"/>
</dbReference>
<gene>
    <name evidence="2" type="ORF">METZ01_LOCUS76957</name>
</gene>
<name>A0A381UBX5_9ZZZZ</name>
<dbReference type="Gene3D" id="3.90.550.10">
    <property type="entry name" value="Spore Coat Polysaccharide Biosynthesis Protein SpsA, Chain A"/>
    <property type="match status" value="1"/>
</dbReference>
<dbReference type="Pfam" id="PF12804">
    <property type="entry name" value="NTP_transf_3"/>
    <property type="match status" value="1"/>
</dbReference>
<evidence type="ECO:0000259" key="1">
    <source>
        <dbReference type="Pfam" id="PF12804"/>
    </source>
</evidence>
<dbReference type="AlphaFoldDB" id="A0A381UBX5"/>
<dbReference type="PANTHER" id="PTHR43777:SF1">
    <property type="entry name" value="MOLYBDENUM COFACTOR CYTIDYLYLTRANSFERASE"/>
    <property type="match status" value="1"/>
</dbReference>
<evidence type="ECO:0000313" key="2">
    <source>
        <dbReference type="EMBL" id="SVA24103.1"/>
    </source>
</evidence>